<dbReference type="InterPro" id="IPR003829">
    <property type="entry name" value="Pirin_N_dom"/>
</dbReference>
<evidence type="ECO:0000259" key="2">
    <source>
        <dbReference type="Pfam" id="PF02678"/>
    </source>
</evidence>
<evidence type="ECO:0000256" key="1">
    <source>
        <dbReference type="RuleBase" id="RU003457"/>
    </source>
</evidence>
<proteinExistence type="inferred from homology"/>
<keyword evidence="5" id="KW-1185">Reference proteome</keyword>
<dbReference type="InterPro" id="IPR012093">
    <property type="entry name" value="Pirin"/>
</dbReference>
<feature type="domain" description="Pirin N-terminal" evidence="2">
    <location>
        <begin position="33"/>
        <end position="131"/>
    </location>
</feature>
<evidence type="ECO:0008006" key="6">
    <source>
        <dbReference type="Google" id="ProtNLM"/>
    </source>
</evidence>
<dbReference type="AlphaFoldDB" id="A0A8D4VRV9"/>
<dbReference type="Pfam" id="PF05726">
    <property type="entry name" value="Pirin_C"/>
    <property type="match status" value="1"/>
</dbReference>
<dbReference type="CDD" id="cd02247">
    <property type="entry name" value="cupin_pirin_C"/>
    <property type="match status" value="1"/>
</dbReference>
<feature type="domain" description="Pirin C-terminal" evidence="3">
    <location>
        <begin position="187"/>
        <end position="288"/>
    </location>
</feature>
<protein>
    <recommendedName>
        <fullName evidence="6">Quercetin 2,3-dioxygenase</fullName>
    </recommendedName>
</protein>
<gene>
    <name evidence="4" type="ORF">MoryE10_31980</name>
</gene>
<dbReference type="InterPro" id="IPR008778">
    <property type="entry name" value="Pirin_C_dom"/>
</dbReference>
<dbReference type="Proteomes" id="UP000824988">
    <property type="component" value="Chromosome"/>
</dbReference>
<dbReference type="PANTHER" id="PTHR13903:SF8">
    <property type="entry name" value="PIRIN"/>
    <property type="match status" value="1"/>
</dbReference>
<dbReference type="PANTHER" id="PTHR13903">
    <property type="entry name" value="PIRIN-RELATED"/>
    <property type="match status" value="1"/>
</dbReference>
<evidence type="ECO:0000259" key="3">
    <source>
        <dbReference type="Pfam" id="PF05726"/>
    </source>
</evidence>
<reference evidence="4" key="1">
    <citation type="submission" date="2019-06" db="EMBL/GenBank/DDBJ databases">
        <title>Complete genome sequence of Methylogaea oryzae strain JCM16910.</title>
        <authorList>
            <person name="Asakawa S."/>
        </authorList>
    </citation>
    <scope>NUCLEOTIDE SEQUENCE</scope>
    <source>
        <strain evidence="4">E10</strain>
    </source>
</reference>
<name>A0A8D4VRV9_9GAMM</name>
<organism evidence="4 5">
    <name type="scientific">Methylogaea oryzae</name>
    <dbReference type="NCBI Taxonomy" id="1295382"/>
    <lineage>
        <taxon>Bacteria</taxon>
        <taxon>Pseudomonadati</taxon>
        <taxon>Pseudomonadota</taxon>
        <taxon>Gammaproteobacteria</taxon>
        <taxon>Methylococcales</taxon>
        <taxon>Methylococcaceae</taxon>
        <taxon>Methylogaea</taxon>
    </lineage>
</organism>
<dbReference type="CDD" id="cd02909">
    <property type="entry name" value="cupin_pirin_N"/>
    <property type="match status" value="1"/>
</dbReference>
<dbReference type="RefSeq" id="WP_221047643.1">
    <property type="nucleotide sequence ID" value="NZ_AP019782.1"/>
</dbReference>
<evidence type="ECO:0000313" key="4">
    <source>
        <dbReference type="EMBL" id="BBL72592.1"/>
    </source>
</evidence>
<accession>A0A8D4VRV9</accession>
<evidence type="ECO:0000313" key="5">
    <source>
        <dbReference type="Proteomes" id="UP000824988"/>
    </source>
</evidence>
<dbReference type="PIRSF" id="PIRSF006232">
    <property type="entry name" value="Pirin"/>
    <property type="match status" value="1"/>
</dbReference>
<dbReference type="Pfam" id="PF02678">
    <property type="entry name" value="Pirin"/>
    <property type="match status" value="1"/>
</dbReference>
<dbReference type="KEGG" id="moz:MoryE10_31980"/>
<sequence length="288" mass="31406">MHTNSTPIAPPESRRVERLVAGKAVTDGAGVKLTRVLTAELQTRLDPFLMLDEFRSDSPGDYIAGFPDHPHRGFETITYLLAGQMRHRDNAGHQGLLGPGGVQWMRAGRGIVHSEMPEQRDGLLHGFQLWLNLPARRKLSEPVYRDIAAEEIPQDETDAGAVVKVIAGDSRGVSGPLQCPDTEPLILDIALPAGAVHRQNLPPQYNGFLFVHSGEVFAGPDDQRVPARTLAVLTNGPRAVALRAEQEARLLLIAGRPLGEPIAQGGPFVMNTRAEVEQAFADYRNGRF</sequence>
<dbReference type="EMBL" id="AP019782">
    <property type="protein sequence ID" value="BBL72592.1"/>
    <property type="molecule type" value="Genomic_DNA"/>
</dbReference>
<comment type="similarity">
    <text evidence="1">Belongs to the pirin family.</text>
</comment>